<name>A0A176WQK0_MARPO</name>
<gene>
    <name evidence="1" type="ORF">AXG93_1487s1280</name>
</gene>
<evidence type="ECO:0000313" key="1">
    <source>
        <dbReference type="EMBL" id="OAE34582.1"/>
    </source>
</evidence>
<dbReference type="AlphaFoldDB" id="A0A176WQK0"/>
<organism evidence="1 2">
    <name type="scientific">Marchantia polymorpha subsp. ruderalis</name>
    <dbReference type="NCBI Taxonomy" id="1480154"/>
    <lineage>
        <taxon>Eukaryota</taxon>
        <taxon>Viridiplantae</taxon>
        <taxon>Streptophyta</taxon>
        <taxon>Embryophyta</taxon>
        <taxon>Marchantiophyta</taxon>
        <taxon>Marchantiopsida</taxon>
        <taxon>Marchantiidae</taxon>
        <taxon>Marchantiales</taxon>
        <taxon>Marchantiaceae</taxon>
        <taxon>Marchantia</taxon>
    </lineage>
</organism>
<proteinExistence type="predicted"/>
<sequence>MAGGRSVSQTVSQHSAVEGVVLVVVGSTWHEQTTGCHNGIEVDSIDIGYEVVRAAHPTLSRSESQPASELGKPGSEMATWLRRELSMLAFTRPRAMIARIGHSRSDVEEEAGEWGMGV</sequence>
<comment type="caution">
    <text evidence="1">The sequence shown here is derived from an EMBL/GenBank/DDBJ whole genome shotgun (WGS) entry which is preliminary data.</text>
</comment>
<keyword evidence="2" id="KW-1185">Reference proteome</keyword>
<reference evidence="1" key="1">
    <citation type="submission" date="2016-03" db="EMBL/GenBank/DDBJ databases">
        <title>Mechanisms controlling the formation of the plant cell surface in tip-growing cells are functionally conserved among land plants.</title>
        <authorList>
            <person name="Honkanen S."/>
            <person name="Jones V.A."/>
            <person name="Morieri G."/>
            <person name="Champion C."/>
            <person name="Hetherington A.J."/>
            <person name="Kelly S."/>
            <person name="Saint-Marcoux D."/>
            <person name="Proust H."/>
            <person name="Prescott H."/>
            <person name="Dolan L."/>
        </authorList>
    </citation>
    <scope>NUCLEOTIDE SEQUENCE [LARGE SCALE GENOMIC DNA]</scope>
    <source>
        <tissue evidence="1">Whole gametophyte</tissue>
    </source>
</reference>
<dbReference type="EMBL" id="LVLJ01000379">
    <property type="protein sequence ID" value="OAE34582.1"/>
    <property type="molecule type" value="Genomic_DNA"/>
</dbReference>
<evidence type="ECO:0000313" key="2">
    <source>
        <dbReference type="Proteomes" id="UP000077202"/>
    </source>
</evidence>
<protein>
    <submittedName>
        <fullName evidence="1">Uncharacterized protein</fullName>
    </submittedName>
</protein>
<accession>A0A176WQK0</accession>
<dbReference type="Proteomes" id="UP000077202">
    <property type="component" value="Unassembled WGS sequence"/>
</dbReference>